<accession>A0A8E2E3B5</accession>
<dbReference type="OrthoDB" id="3939805at2759"/>
<keyword evidence="1 3" id="KW-0853">WD repeat</keyword>
<evidence type="ECO:0000313" key="5">
    <source>
        <dbReference type="Proteomes" id="UP000250266"/>
    </source>
</evidence>
<dbReference type="PROSITE" id="PS50294">
    <property type="entry name" value="WD_REPEATS_REGION"/>
    <property type="match status" value="1"/>
</dbReference>
<dbReference type="SUPFAM" id="SSF50978">
    <property type="entry name" value="WD40 repeat-like"/>
    <property type="match status" value="1"/>
</dbReference>
<dbReference type="InterPro" id="IPR015943">
    <property type="entry name" value="WD40/YVTN_repeat-like_dom_sf"/>
</dbReference>
<evidence type="ECO:0000256" key="1">
    <source>
        <dbReference type="ARBA" id="ARBA00022574"/>
    </source>
</evidence>
<dbReference type="Pfam" id="PF00400">
    <property type="entry name" value="WD40"/>
    <property type="match status" value="1"/>
</dbReference>
<protein>
    <submittedName>
        <fullName evidence="4">WD40 repeat-like protein</fullName>
    </submittedName>
</protein>
<dbReference type="PROSITE" id="PS50082">
    <property type="entry name" value="WD_REPEATS_2"/>
    <property type="match status" value="1"/>
</dbReference>
<dbReference type="EMBL" id="KV745211">
    <property type="protein sequence ID" value="OCK76436.1"/>
    <property type="molecule type" value="Genomic_DNA"/>
</dbReference>
<reference evidence="4 5" key="1">
    <citation type="journal article" date="2016" name="Nat. Commun.">
        <title>Ectomycorrhizal ecology is imprinted in the genome of the dominant symbiotic fungus Cenococcum geophilum.</title>
        <authorList>
            <consortium name="DOE Joint Genome Institute"/>
            <person name="Peter M."/>
            <person name="Kohler A."/>
            <person name="Ohm R.A."/>
            <person name="Kuo A."/>
            <person name="Krutzmann J."/>
            <person name="Morin E."/>
            <person name="Arend M."/>
            <person name="Barry K.W."/>
            <person name="Binder M."/>
            <person name="Choi C."/>
            <person name="Clum A."/>
            <person name="Copeland A."/>
            <person name="Grisel N."/>
            <person name="Haridas S."/>
            <person name="Kipfer T."/>
            <person name="LaButti K."/>
            <person name="Lindquist E."/>
            <person name="Lipzen A."/>
            <person name="Maire R."/>
            <person name="Meier B."/>
            <person name="Mihaltcheva S."/>
            <person name="Molinier V."/>
            <person name="Murat C."/>
            <person name="Poggeler S."/>
            <person name="Quandt C.A."/>
            <person name="Sperisen C."/>
            <person name="Tritt A."/>
            <person name="Tisserant E."/>
            <person name="Crous P.W."/>
            <person name="Henrissat B."/>
            <person name="Nehls U."/>
            <person name="Egli S."/>
            <person name="Spatafora J.W."/>
            <person name="Grigoriev I.V."/>
            <person name="Martin F.M."/>
        </authorList>
    </citation>
    <scope>NUCLEOTIDE SEQUENCE [LARGE SCALE GENOMIC DNA]</scope>
    <source>
        <strain evidence="4 5">CBS 459.81</strain>
    </source>
</reference>
<dbReference type="PANTHER" id="PTHR19848">
    <property type="entry name" value="WD40 REPEAT PROTEIN"/>
    <property type="match status" value="1"/>
</dbReference>
<organism evidence="4 5">
    <name type="scientific">Lepidopterella palustris CBS 459.81</name>
    <dbReference type="NCBI Taxonomy" id="1314670"/>
    <lineage>
        <taxon>Eukaryota</taxon>
        <taxon>Fungi</taxon>
        <taxon>Dikarya</taxon>
        <taxon>Ascomycota</taxon>
        <taxon>Pezizomycotina</taxon>
        <taxon>Dothideomycetes</taxon>
        <taxon>Pleosporomycetidae</taxon>
        <taxon>Mytilinidiales</taxon>
        <taxon>Argynnaceae</taxon>
        <taxon>Lepidopterella</taxon>
    </lineage>
</organism>
<dbReference type="PROSITE" id="PS00678">
    <property type="entry name" value="WD_REPEATS_1"/>
    <property type="match status" value="1"/>
</dbReference>
<proteinExistence type="predicted"/>
<name>A0A8E2E3B5_9PEZI</name>
<feature type="non-terminal residue" evidence="4">
    <location>
        <position position="1"/>
    </location>
</feature>
<keyword evidence="5" id="KW-1185">Reference proteome</keyword>
<dbReference type="SMART" id="SM00320">
    <property type="entry name" value="WD40"/>
    <property type="match status" value="1"/>
</dbReference>
<keyword evidence="2" id="KW-0677">Repeat</keyword>
<evidence type="ECO:0000256" key="3">
    <source>
        <dbReference type="PROSITE-ProRule" id="PRU00221"/>
    </source>
</evidence>
<feature type="repeat" description="WD" evidence="3">
    <location>
        <begin position="14"/>
        <end position="55"/>
    </location>
</feature>
<sequence length="150" mass="16765">RLWDAATGTLQQTLEGHSDWVSAVAFSPDGSQLASASHDTTVRLWDAATGTLQQTFKCEGIVYELSFSEEGSYLLTNRGAILTRSTPMDKVSRQLQTSSDIFVGNRWIRLREQNLFRLPYDYTPNKTAVRDKVIAIGCLSGRILMFQVTT</sequence>
<dbReference type="Proteomes" id="UP000250266">
    <property type="component" value="Unassembled WGS sequence"/>
</dbReference>
<dbReference type="Gene3D" id="2.130.10.10">
    <property type="entry name" value="YVTN repeat-like/Quinoprotein amine dehydrogenase"/>
    <property type="match status" value="1"/>
</dbReference>
<evidence type="ECO:0000313" key="4">
    <source>
        <dbReference type="EMBL" id="OCK76436.1"/>
    </source>
</evidence>
<dbReference type="PANTHER" id="PTHR19848:SF8">
    <property type="entry name" value="F-BOX AND WD REPEAT DOMAIN CONTAINING 7"/>
    <property type="match status" value="1"/>
</dbReference>
<dbReference type="InterPro" id="IPR019775">
    <property type="entry name" value="WD40_repeat_CS"/>
</dbReference>
<dbReference type="InterPro" id="IPR001680">
    <property type="entry name" value="WD40_rpt"/>
</dbReference>
<gene>
    <name evidence="4" type="ORF">K432DRAFT_306348</name>
</gene>
<dbReference type="InterPro" id="IPR036322">
    <property type="entry name" value="WD40_repeat_dom_sf"/>
</dbReference>
<evidence type="ECO:0000256" key="2">
    <source>
        <dbReference type="ARBA" id="ARBA00022737"/>
    </source>
</evidence>
<dbReference type="AlphaFoldDB" id="A0A8E2E3B5"/>